<evidence type="ECO:0000259" key="1">
    <source>
        <dbReference type="Pfam" id="PF00248"/>
    </source>
</evidence>
<protein>
    <submittedName>
        <fullName evidence="2">Aldo/keto reductase</fullName>
    </submittedName>
</protein>
<dbReference type="GO" id="GO:0016491">
    <property type="term" value="F:oxidoreductase activity"/>
    <property type="evidence" value="ECO:0007669"/>
    <property type="project" value="InterPro"/>
</dbReference>
<sequence length="331" mass="34988">MTDSEPTISANVTPDAANWMRPLGNTGLRVSAITVGGAPLGSMPELFGYATPEEQAITLVEAVCASPIRSIDTANMYGDGRSELRIAAGLTRAGATAEGMLITTKVDGKDGDYSGARVRESVTESLARLRVEYLPLVYLHDPEYAPDAGFERPGGAIEALVELRNRGVVGHIGIAGGHVPTMNRLIDTGAFEVLLTHSRATLVDGSANELIDRAKAMGMGVANAAVYGGGLLASRTAPPLYSNFKPAHPEVLSATSALFDLADEFGIELADAAAQHSLRDSRIDTTIVGMSKPKRVPLLLAGLTVQIPDDFWQRAAELMPDKSLWVDAHAN</sequence>
<dbReference type="RefSeq" id="WP_349428846.1">
    <property type="nucleotide sequence ID" value="NZ_CP151632.1"/>
</dbReference>
<proteinExistence type="predicted"/>
<gene>
    <name evidence="2" type="ORF">MRBLWS13_001941</name>
</gene>
<dbReference type="InterPro" id="IPR036812">
    <property type="entry name" value="NAD(P)_OxRdtase_dom_sf"/>
</dbReference>
<dbReference type="InterPro" id="IPR023210">
    <property type="entry name" value="NADP_OxRdtase_dom"/>
</dbReference>
<accession>A0AAU6SBP4</accession>
<dbReference type="Pfam" id="PF00248">
    <property type="entry name" value="Aldo_ket_red"/>
    <property type="match status" value="1"/>
</dbReference>
<dbReference type="AlphaFoldDB" id="A0AAU6SBP4"/>
<dbReference type="Gene3D" id="3.20.20.100">
    <property type="entry name" value="NADP-dependent oxidoreductase domain"/>
    <property type="match status" value="1"/>
</dbReference>
<name>A0AAU6SBP4_9MICO</name>
<dbReference type="PANTHER" id="PTHR42686:SF1">
    <property type="entry name" value="GH17980P-RELATED"/>
    <property type="match status" value="1"/>
</dbReference>
<feature type="domain" description="NADP-dependent oxidoreductase" evidence="1">
    <location>
        <begin position="33"/>
        <end position="317"/>
    </location>
</feature>
<evidence type="ECO:0000313" key="2">
    <source>
        <dbReference type="EMBL" id="WZO34287.1"/>
    </source>
</evidence>
<dbReference type="GO" id="GO:0005829">
    <property type="term" value="C:cytosol"/>
    <property type="evidence" value="ECO:0007669"/>
    <property type="project" value="TreeGrafter"/>
</dbReference>
<dbReference type="SUPFAM" id="SSF51430">
    <property type="entry name" value="NAD(P)-linked oxidoreductase"/>
    <property type="match status" value="1"/>
</dbReference>
<dbReference type="InterPro" id="IPR020471">
    <property type="entry name" value="AKR"/>
</dbReference>
<dbReference type="EMBL" id="CP151632">
    <property type="protein sequence ID" value="WZO34287.1"/>
    <property type="molecule type" value="Genomic_DNA"/>
</dbReference>
<organism evidence="2">
    <name type="scientific">Microbacterium sp. LWS13-1.2</name>
    <dbReference type="NCBI Taxonomy" id="3135264"/>
    <lineage>
        <taxon>Bacteria</taxon>
        <taxon>Bacillati</taxon>
        <taxon>Actinomycetota</taxon>
        <taxon>Actinomycetes</taxon>
        <taxon>Micrococcales</taxon>
        <taxon>Microbacteriaceae</taxon>
        <taxon>Microbacterium</taxon>
    </lineage>
</organism>
<dbReference type="CDD" id="cd19090">
    <property type="entry name" value="AKR_AKR15A-like"/>
    <property type="match status" value="1"/>
</dbReference>
<dbReference type="PANTHER" id="PTHR42686">
    <property type="entry name" value="GH17980P-RELATED"/>
    <property type="match status" value="1"/>
</dbReference>
<reference evidence="2" key="1">
    <citation type="submission" date="2024-04" db="EMBL/GenBank/DDBJ databases">
        <authorList>
            <person name="Roder T."/>
            <person name="Oberhansli S."/>
            <person name="Kreuzer M."/>
        </authorList>
    </citation>
    <scope>NUCLEOTIDE SEQUENCE</scope>
    <source>
        <strain evidence="2">LWS13-1.2</strain>
    </source>
</reference>